<dbReference type="Proteomes" id="UP000249185">
    <property type="component" value="Unassembled WGS sequence"/>
</dbReference>
<dbReference type="EMBL" id="QFPW01000013">
    <property type="protein sequence ID" value="PZQ48136.1"/>
    <property type="molecule type" value="Genomic_DNA"/>
</dbReference>
<reference evidence="6 7" key="1">
    <citation type="submission" date="2017-08" db="EMBL/GenBank/DDBJ databases">
        <title>Infants hospitalized years apart are colonized by the same room-sourced microbial strains.</title>
        <authorList>
            <person name="Brooks B."/>
            <person name="Olm M.R."/>
            <person name="Firek B.A."/>
            <person name="Baker R."/>
            <person name="Thomas B.C."/>
            <person name="Morowitz M.J."/>
            <person name="Banfield J.F."/>
        </authorList>
    </citation>
    <scope>NUCLEOTIDE SEQUENCE [LARGE SCALE GENOMIC DNA]</scope>
    <source>
        <strain evidence="6">S2_005_002_R2_34</strain>
    </source>
</reference>
<dbReference type="SUPFAM" id="SSF53383">
    <property type="entry name" value="PLP-dependent transferases"/>
    <property type="match status" value="1"/>
</dbReference>
<dbReference type="InterPro" id="IPR050859">
    <property type="entry name" value="Class-I_PLP-dep_aminotransf"/>
</dbReference>
<organism evidence="6 7">
    <name type="scientific">Rhodovulum sulfidophilum</name>
    <name type="common">Rhodobacter sulfidophilus</name>
    <dbReference type="NCBI Taxonomy" id="35806"/>
    <lineage>
        <taxon>Bacteria</taxon>
        <taxon>Pseudomonadati</taxon>
        <taxon>Pseudomonadota</taxon>
        <taxon>Alphaproteobacteria</taxon>
        <taxon>Rhodobacterales</taxon>
        <taxon>Paracoccaceae</taxon>
        <taxon>Rhodovulum</taxon>
    </lineage>
</organism>
<evidence type="ECO:0000256" key="1">
    <source>
        <dbReference type="ARBA" id="ARBA00001933"/>
    </source>
</evidence>
<gene>
    <name evidence="6" type="ORF">DI556_15045</name>
</gene>
<proteinExistence type="predicted"/>
<evidence type="ECO:0000256" key="3">
    <source>
        <dbReference type="ARBA" id="ARBA00022679"/>
    </source>
</evidence>
<protein>
    <submittedName>
        <fullName evidence="6">2-aminoadipate aminotransferase</fullName>
    </submittedName>
</protein>
<dbReference type="Pfam" id="PF00155">
    <property type="entry name" value="Aminotran_1_2"/>
    <property type="match status" value="1"/>
</dbReference>
<dbReference type="InterPro" id="IPR015421">
    <property type="entry name" value="PyrdxlP-dep_Trfase_major"/>
</dbReference>
<dbReference type="PANTHER" id="PTHR42790">
    <property type="entry name" value="AMINOTRANSFERASE"/>
    <property type="match status" value="1"/>
</dbReference>
<dbReference type="GO" id="GO:0030170">
    <property type="term" value="F:pyridoxal phosphate binding"/>
    <property type="evidence" value="ECO:0007669"/>
    <property type="project" value="InterPro"/>
</dbReference>
<keyword evidence="3 6" id="KW-0808">Transferase</keyword>
<evidence type="ECO:0000313" key="7">
    <source>
        <dbReference type="Proteomes" id="UP000249185"/>
    </source>
</evidence>
<feature type="domain" description="Aminotransferase class I/classII large" evidence="5">
    <location>
        <begin position="38"/>
        <end position="391"/>
    </location>
</feature>
<dbReference type="GO" id="GO:0008483">
    <property type="term" value="F:transaminase activity"/>
    <property type="evidence" value="ECO:0007669"/>
    <property type="project" value="UniProtKB-KW"/>
</dbReference>
<keyword evidence="2 6" id="KW-0032">Aminotransferase</keyword>
<evidence type="ECO:0000256" key="2">
    <source>
        <dbReference type="ARBA" id="ARBA00022576"/>
    </source>
</evidence>
<sequence>MKPATMRTPLSPTISPLFAGIPVNPLRALFPYAARPGMLNLASGHPSRDAYDLEGLAEATARAAADFGAWTYGPSAGDPELVAAMAALADPVPDGFRLLVTSGAQQGVDLALRGLAAPGSRVLVPEPVYPAILSLCAVAGLTPVGYRVAAGDETLAELAATLAGGGFRALYALPTFSNPTGETWSLAQRRRVLELCARAGVPIVEDDPYRLIWSGAAPPPSLFRLAGEAGGARVVYLGSLSKFVAPGLRLGWAIAPEALSLAMQEARQAGDLQPNALAQRVAARYLALGRVEAHLARVRALYTERRLLLTGLLAAGGFRVPETAGGMFLFPELPEGVRAAEVFDRAVARGVMFAPGPAFALAPGSGRFAERARLCFAGLGPEGIAEAARRLLAAVGEAA</sequence>
<evidence type="ECO:0000259" key="5">
    <source>
        <dbReference type="Pfam" id="PF00155"/>
    </source>
</evidence>
<dbReference type="GO" id="GO:1901605">
    <property type="term" value="P:alpha-amino acid metabolic process"/>
    <property type="evidence" value="ECO:0007669"/>
    <property type="project" value="TreeGrafter"/>
</dbReference>
<evidence type="ECO:0000256" key="4">
    <source>
        <dbReference type="ARBA" id="ARBA00022898"/>
    </source>
</evidence>
<dbReference type="CDD" id="cd00609">
    <property type="entry name" value="AAT_like"/>
    <property type="match status" value="1"/>
</dbReference>
<accession>A0A2W5N404</accession>
<comment type="caution">
    <text evidence="6">The sequence shown here is derived from an EMBL/GenBank/DDBJ whole genome shotgun (WGS) entry which is preliminary data.</text>
</comment>
<dbReference type="InterPro" id="IPR015422">
    <property type="entry name" value="PyrdxlP-dep_Trfase_small"/>
</dbReference>
<dbReference type="PANTHER" id="PTHR42790:SF19">
    <property type="entry name" value="KYNURENINE_ALPHA-AMINOADIPATE AMINOTRANSFERASE, MITOCHONDRIAL"/>
    <property type="match status" value="1"/>
</dbReference>
<comment type="cofactor">
    <cofactor evidence="1">
        <name>pyridoxal 5'-phosphate</name>
        <dbReference type="ChEBI" id="CHEBI:597326"/>
    </cofactor>
</comment>
<keyword evidence="4" id="KW-0663">Pyridoxal phosphate</keyword>
<dbReference type="Gene3D" id="3.40.640.10">
    <property type="entry name" value="Type I PLP-dependent aspartate aminotransferase-like (Major domain)"/>
    <property type="match status" value="1"/>
</dbReference>
<dbReference type="InterPro" id="IPR004839">
    <property type="entry name" value="Aminotransferase_I/II_large"/>
</dbReference>
<dbReference type="InterPro" id="IPR015424">
    <property type="entry name" value="PyrdxlP-dep_Trfase"/>
</dbReference>
<dbReference type="Gene3D" id="3.90.1150.10">
    <property type="entry name" value="Aspartate Aminotransferase, domain 1"/>
    <property type="match status" value="1"/>
</dbReference>
<dbReference type="AlphaFoldDB" id="A0A2W5N404"/>
<name>A0A2W5N404_RHOSU</name>
<evidence type="ECO:0000313" key="6">
    <source>
        <dbReference type="EMBL" id="PZQ48136.1"/>
    </source>
</evidence>